<dbReference type="PANTHER" id="PTHR34303:SF10">
    <property type="entry name" value="RRM DOMAIN-CONTAINING PROTEIN"/>
    <property type="match status" value="1"/>
</dbReference>
<evidence type="ECO:0000313" key="1">
    <source>
        <dbReference type="EnsemblPlants" id="EMT30337"/>
    </source>
</evidence>
<proteinExistence type="predicted"/>
<dbReference type="EnsemblPlants" id="EMT30337">
    <property type="protein sequence ID" value="EMT30337"/>
    <property type="gene ID" value="F775_42465"/>
</dbReference>
<name>M8CRX9_AEGTA</name>
<dbReference type="PANTHER" id="PTHR34303">
    <property type="entry name" value="OS01G0890400 PROTEIN-RELATED"/>
    <property type="match status" value="1"/>
</dbReference>
<reference evidence="1" key="1">
    <citation type="submission" date="2015-06" db="UniProtKB">
        <authorList>
            <consortium name="EnsemblPlants"/>
        </authorList>
    </citation>
    <scope>IDENTIFICATION</scope>
</reference>
<organism evidence="1">
    <name type="scientific">Aegilops tauschii</name>
    <name type="common">Tausch's goatgrass</name>
    <name type="synonym">Aegilops squarrosa</name>
    <dbReference type="NCBI Taxonomy" id="37682"/>
    <lineage>
        <taxon>Eukaryota</taxon>
        <taxon>Viridiplantae</taxon>
        <taxon>Streptophyta</taxon>
        <taxon>Embryophyta</taxon>
        <taxon>Tracheophyta</taxon>
        <taxon>Spermatophyta</taxon>
        <taxon>Magnoliopsida</taxon>
        <taxon>Liliopsida</taxon>
        <taxon>Poales</taxon>
        <taxon>Poaceae</taxon>
        <taxon>BOP clade</taxon>
        <taxon>Pooideae</taxon>
        <taxon>Triticodae</taxon>
        <taxon>Triticeae</taxon>
        <taxon>Triticinae</taxon>
        <taxon>Aegilops</taxon>
    </lineage>
</organism>
<sequence length="198" mass="21337">MVEAVVGRCRPAGVLATVLTDGVLLYPKAFASLLVSCLSLEKMPLELWNRRGVAASLAGFTNLFRLEHACLHGSEFSSIFVLVKVEALHHIPHHLAFHRVDGNGTYADVIINEIWDVVRSLGAPTAPPRRGEEEGMGEPSPAQTKSYSGVDLRGGRISRIQQLSKLFTPRANSSATPTKRQSGSISLATRSIEPLAAA</sequence>
<accession>M8CRX9</accession>
<protein>
    <submittedName>
        <fullName evidence="1">Uncharacterized protein</fullName>
    </submittedName>
</protein>
<dbReference type="AlphaFoldDB" id="M8CRX9"/>